<keyword evidence="2" id="KW-1185">Reference proteome</keyword>
<protein>
    <submittedName>
        <fullName evidence="3">Uncharacterized protein</fullName>
    </submittedName>
</protein>
<feature type="region of interest" description="Disordered" evidence="1">
    <location>
        <begin position="21"/>
        <end position="104"/>
    </location>
</feature>
<organism evidence="2 3">
    <name type="scientific">Plectus sambesii</name>
    <dbReference type="NCBI Taxonomy" id="2011161"/>
    <lineage>
        <taxon>Eukaryota</taxon>
        <taxon>Metazoa</taxon>
        <taxon>Ecdysozoa</taxon>
        <taxon>Nematoda</taxon>
        <taxon>Chromadorea</taxon>
        <taxon>Plectida</taxon>
        <taxon>Plectina</taxon>
        <taxon>Plectoidea</taxon>
        <taxon>Plectidae</taxon>
        <taxon>Plectus</taxon>
    </lineage>
</organism>
<reference evidence="3" key="1">
    <citation type="submission" date="2022-11" db="UniProtKB">
        <authorList>
            <consortium name="WormBaseParasite"/>
        </authorList>
    </citation>
    <scope>IDENTIFICATION</scope>
</reference>
<dbReference type="AlphaFoldDB" id="A0A914XPD3"/>
<accession>A0A914XPD3</accession>
<name>A0A914XPD3_9BILA</name>
<evidence type="ECO:0000313" key="3">
    <source>
        <dbReference type="WBParaSite" id="PSAMB.scaffold951size38233.g9946.t1"/>
    </source>
</evidence>
<evidence type="ECO:0000313" key="2">
    <source>
        <dbReference type="Proteomes" id="UP000887566"/>
    </source>
</evidence>
<dbReference type="Proteomes" id="UP000887566">
    <property type="component" value="Unplaced"/>
</dbReference>
<sequence>MGLASLCKLRPSMSIARRTAGKRNYRPDSLKRLGTRRALDNLATSKGRDVASQKRLRWLRSPRENGRRRAASEQGEGARRDDDANKQQRGDGEHASQACCPDARPVGRPTHSCAYAQRTRTAVLASFNEATSRCRPTIKQRITYATAGRQASVAPLRYRRIPALVVHSSVVALG</sequence>
<evidence type="ECO:0000256" key="1">
    <source>
        <dbReference type="SAM" id="MobiDB-lite"/>
    </source>
</evidence>
<dbReference type="WBParaSite" id="PSAMB.scaffold951size38233.g9946.t1">
    <property type="protein sequence ID" value="PSAMB.scaffold951size38233.g9946.t1"/>
    <property type="gene ID" value="PSAMB.scaffold951size38233.g9946"/>
</dbReference>
<feature type="compositionally biased region" description="Basic and acidic residues" evidence="1">
    <location>
        <begin position="61"/>
        <end position="94"/>
    </location>
</feature>
<proteinExistence type="predicted"/>